<evidence type="ECO:0000256" key="17">
    <source>
        <dbReference type="PIRSR" id="PIRSR603561-1"/>
    </source>
</evidence>
<reference evidence="21 22" key="2">
    <citation type="submission" date="2018-05" db="EMBL/GenBank/DDBJ databases">
        <authorList>
            <person name="Lanie J.A."/>
            <person name="Ng W.-L."/>
            <person name="Kazmierczak K.M."/>
            <person name="Andrzejewski T.M."/>
            <person name="Davidsen T.M."/>
            <person name="Wayne K.J."/>
            <person name="Tettelin H."/>
            <person name="Glass J.I."/>
            <person name="Rusch D."/>
            <person name="Podicherti R."/>
            <person name="Tsui H.-C.T."/>
            <person name="Winkler M.E."/>
        </authorList>
    </citation>
    <scope>NUCLEOTIDE SEQUENCE [LARGE SCALE GENOMIC DNA]</scope>
    <source>
        <strain evidence="21 22">YBY</strain>
    </source>
</reference>
<evidence type="ECO:0000256" key="7">
    <source>
        <dbReference type="ARBA" id="ARBA00022801"/>
    </source>
</evidence>
<keyword evidence="9" id="KW-0234">DNA repair</keyword>
<evidence type="ECO:0000256" key="14">
    <source>
        <dbReference type="ARBA" id="ARBA00041592"/>
    </source>
</evidence>
<sequence length="333" mass="36797">MSKPTLEVAVGVLLNQHGQVLLGKRPADKPWPGWWELPGGKIEAGESVIQALVRELREELGIETTHAHPWVTYTHEYPKNFVKLSFCLVREWEGEPQCLEGQELAWVNPKGPLEVGPVLPATEPPLKWLQLPERYLITHIDEPARLPAYLEQLEQALQQGPALVQFREPAWAARPDAEFHLHQAFLQVVNLCQRYQARCLVNSLHPESWWDHADGVHLRASDAQALSAKCHDTLTTFPAISKGLIGMSTHNGSDIEIARKIQADFLVLGHVLETSSHPGDPGMGWARFASLAQQAGLPVFAIGGQSAKTLADARNHGAHGIAGIRHMLDNDPA</sequence>
<dbReference type="GO" id="GO:0044715">
    <property type="term" value="F:8-oxo-dGDP phosphatase activity"/>
    <property type="evidence" value="ECO:0007669"/>
    <property type="project" value="TreeGrafter"/>
</dbReference>
<protein>
    <recommendedName>
        <fullName evidence="13">8-oxo-dGTP diphosphatase</fullName>
        <ecNumber evidence="12">3.6.1.55</ecNumber>
    </recommendedName>
    <alternativeName>
        <fullName evidence="16">7,8-dihydro-8-oxoguanine-triphosphatase</fullName>
    </alternativeName>
    <alternativeName>
        <fullName evidence="15">Mutator protein MutT</fullName>
    </alternativeName>
    <alternativeName>
        <fullName evidence="14">dGTP pyrophosphohydrolase</fullName>
    </alternativeName>
</protein>
<evidence type="ECO:0000313" key="22">
    <source>
        <dbReference type="Proteomes" id="UP000245216"/>
    </source>
</evidence>
<organism evidence="21 22">
    <name type="scientific">Alcaligenes faecalis</name>
    <dbReference type="NCBI Taxonomy" id="511"/>
    <lineage>
        <taxon>Bacteria</taxon>
        <taxon>Pseudomonadati</taxon>
        <taxon>Pseudomonadota</taxon>
        <taxon>Betaproteobacteria</taxon>
        <taxon>Burkholderiales</taxon>
        <taxon>Alcaligenaceae</taxon>
        <taxon>Alcaligenes</taxon>
    </lineage>
</organism>
<evidence type="ECO:0000256" key="16">
    <source>
        <dbReference type="ARBA" id="ARBA00042798"/>
    </source>
</evidence>
<dbReference type="InterPro" id="IPR047127">
    <property type="entry name" value="MutT-like"/>
</dbReference>
<dbReference type="RefSeq" id="WP_109089142.1">
    <property type="nucleotide sequence ID" value="NZ_CP039544.1"/>
</dbReference>
<dbReference type="EC" id="3.6.1.55" evidence="12"/>
<dbReference type="InterPro" id="IPR000086">
    <property type="entry name" value="NUDIX_hydrolase_dom"/>
</dbReference>
<evidence type="ECO:0000256" key="9">
    <source>
        <dbReference type="ARBA" id="ARBA00023204"/>
    </source>
</evidence>
<evidence type="ECO:0000256" key="3">
    <source>
        <dbReference type="ARBA" id="ARBA00022457"/>
    </source>
</evidence>
<dbReference type="GO" id="GO:0006260">
    <property type="term" value="P:DNA replication"/>
    <property type="evidence" value="ECO:0007669"/>
    <property type="project" value="UniProtKB-KW"/>
</dbReference>
<feature type="binding site" evidence="17">
    <location>
        <position position="25"/>
    </location>
    <ligand>
        <name>8-oxo-dGTP</name>
        <dbReference type="ChEBI" id="CHEBI:77896"/>
    </ligand>
</feature>
<dbReference type="SUPFAM" id="SSF51391">
    <property type="entry name" value="Thiamin phosphate synthase"/>
    <property type="match status" value="1"/>
</dbReference>
<feature type="binding site" evidence="17">
    <location>
        <begin position="36"/>
        <end position="39"/>
    </location>
    <ligand>
        <name>8-oxo-dGTP</name>
        <dbReference type="ChEBI" id="CHEBI:77896"/>
    </ligand>
</feature>
<dbReference type="InterPro" id="IPR022998">
    <property type="entry name" value="ThiamineP_synth_TenI"/>
</dbReference>
<dbReference type="Gene3D" id="3.20.20.70">
    <property type="entry name" value="Aldolase class I"/>
    <property type="match status" value="1"/>
</dbReference>
<reference evidence="21 22" key="1">
    <citation type="submission" date="2018-05" db="EMBL/GenBank/DDBJ databases">
        <title>Genome Sequence of an Efficient Indole-Degrading Bacterium, Alcaligenes sp.YBY.</title>
        <authorList>
            <person name="Yang B."/>
        </authorList>
    </citation>
    <scope>NUCLEOTIDE SEQUENCE [LARGE SCALE GENOMIC DNA]</scope>
    <source>
        <strain evidence="21 22">YBY</strain>
    </source>
</reference>
<evidence type="ECO:0000256" key="2">
    <source>
        <dbReference type="ARBA" id="ARBA00005582"/>
    </source>
</evidence>
<dbReference type="PANTHER" id="PTHR47707">
    <property type="entry name" value="8-OXO-DGTP DIPHOSPHATASE"/>
    <property type="match status" value="1"/>
</dbReference>
<dbReference type="InterPro" id="IPR015797">
    <property type="entry name" value="NUDIX_hydrolase-like_dom_sf"/>
</dbReference>
<keyword evidence="7 19" id="KW-0378">Hydrolase</keyword>
<dbReference type="NCBIfam" id="NF006530">
    <property type="entry name" value="PRK08999.1"/>
    <property type="match status" value="1"/>
</dbReference>
<dbReference type="SUPFAM" id="SSF55811">
    <property type="entry name" value="Nudix"/>
    <property type="match status" value="1"/>
</dbReference>
<dbReference type="Pfam" id="PF02581">
    <property type="entry name" value="TMP-TENI"/>
    <property type="match status" value="1"/>
</dbReference>
<dbReference type="GO" id="GO:0035539">
    <property type="term" value="F:8-oxo-7,8-dihydrodeoxyguanosine triphosphate pyrophosphatase activity"/>
    <property type="evidence" value="ECO:0007669"/>
    <property type="project" value="UniProtKB-EC"/>
</dbReference>
<dbReference type="NCBIfam" id="TIGR00586">
    <property type="entry name" value="mutt"/>
    <property type="match status" value="1"/>
</dbReference>
<evidence type="ECO:0000256" key="6">
    <source>
        <dbReference type="ARBA" id="ARBA00022763"/>
    </source>
</evidence>
<evidence type="ECO:0000256" key="11">
    <source>
        <dbReference type="ARBA" id="ARBA00036904"/>
    </source>
</evidence>
<evidence type="ECO:0000256" key="4">
    <source>
        <dbReference type="ARBA" id="ARBA00022705"/>
    </source>
</evidence>
<keyword evidence="4" id="KW-0235">DNA replication</keyword>
<dbReference type="PANTHER" id="PTHR47707:SF1">
    <property type="entry name" value="NUDIX HYDROLASE FAMILY PROTEIN"/>
    <property type="match status" value="1"/>
</dbReference>
<dbReference type="GO" id="GO:0044716">
    <property type="term" value="F:8-oxo-GDP phosphatase activity"/>
    <property type="evidence" value="ECO:0007669"/>
    <property type="project" value="TreeGrafter"/>
</dbReference>
<dbReference type="STRING" id="511.UZ73_13450"/>
<name>A0A2U2BIH9_ALCFA</name>
<dbReference type="GO" id="GO:0008413">
    <property type="term" value="F:8-oxo-7,8-dihydroguanosine triphosphate pyrophosphatase activity"/>
    <property type="evidence" value="ECO:0007669"/>
    <property type="project" value="InterPro"/>
</dbReference>
<dbReference type="Pfam" id="PF00293">
    <property type="entry name" value="NUDIX"/>
    <property type="match status" value="1"/>
</dbReference>
<evidence type="ECO:0000256" key="19">
    <source>
        <dbReference type="RuleBase" id="RU003476"/>
    </source>
</evidence>
<dbReference type="InterPro" id="IPR003561">
    <property type="entry name" value="Mutator_MutT"/>
</dbReference>
<evidence type="ECO:0000256" key="15">
    <source>
        <dbReference type="ARBA" id="ARBA00041979"/>
    </source>
</evidence>
<feature type="domain" description="Nudix hydrolase" evidence="20">
    <location>
        <begin position="4"/>
        <end position="131"/>
    </location>
</feature>
<dbReference type="PROSITE" id="PS00893">
    <property type="entry name" value="NUDIX_BOX"/>
    <property type="match status" value="1"/>
</dbReference>
<evidence type="ECO:0000256" key="5">
    <source>
        <dbReference type="ARBA" id="ARBA00022723"/>
    </source>
</evidence>
<evidence type="ECO:0000256" key="8">
    <source>
        <dbReference type="ARBA" id="ARBA00022842"/>
    </source>
</evidence>
<comment type="catalytic activity">
    <reaction evidence="10">
        <text>8-oxo-dGTP + H2O = 8-oxo-dGMP + diphosphate + H(+)</text>
        <dbReference type="Rhea" id="RHEA:31575"/>
        <dbReference type="ChEBI" id="CHEBI:15377"/>
        <dbReference type="ChEBI" id="CHEBI:15378"/>
        <dbReference type="ChEBI" id="CHEBI:33019"/>
        <dbReference type="ChEBI" id="CHEBI:63224"/>
        <dbReference type="ChEBI" id="CHEBI:77896"/>
        <dbReference type="EC" id="3.6.1.55"/>
    </reaction>
</comment>
<comment type="caution">
    <text evidence="21">The sequence shown here is derived from an EMBL/GenBank/DDBJ whole genome shotgun (WGS) entry which is preliminary data.</text>
</comment>
<dbReference type="Gene3D" id="3.90.79.10">
    <property type="entry name" value="Nucleoside Triphosphate Pyrophosphohydrolase"/>
    <property type="match status" value="1"/>
</dbReference>
<evidence type="ECO:0000256" key="13">
    <source>
        <dbReference type="ARBA" id="ARBA00040794"/>
    </source>
</evidence>
<dbReference type="AlphaFoldDB" id="A0A2U2BIH9"/>
<keyword evidence="8 18" id="KW-0460">Magnesium</keyword>
<dbReference type="CDD" id="cd03425">
    <property type="entry name" value="NUDIX_MutT_NudA_like"/>
    <property type="match status" value="1"/>
</dbReference>
<evidence type="ECO:0000259" key="20">
    <source>
        <dbReference type="PROSITE" id="PS51462"/>
    </source>
</evidence>
<accession>A0A2U2BIH9</accession>
<dbReference type="EMBL" id="QEXO01000003">
    <property type="protein sequence ID" value="PWE13786.1"/>
    <property type="molecule type" value="Genomic_DNA"/>
</dbReference>
<dbReference type="Proteomes" id="UP000245216">
    <property type="component" value="Unassembled WGS sequence"/>
</dbReference>
<evidence type="ECO:0000256" key="1">
    <source>
        <dbReference type="ARBA" id="ARBA00001946"/>
    </source>
</evidence>
<evidence type="ECO:0000256" key="10">
    <source>
        <dbReference type="ARBA" id="ARBA00035861"/>
    </source>
</evidence>
<comment type="catalytic activity">
    <reaction evidence="11">
        <text>8-oxo-GTP + H2O = 8-oxo-GMP + diphosphate + H(+)</text>
        <dbReference type="Rhea" id="RHEA:67616"/>
        <dbReference type="ChEBI" id="CHEBI:15377"/>
        <dbReference type="ChEBI" id="CHEBI:15378"/>
        <dbReference type="ChEBI" id="CHEBI:33019"/>
        <dbReference type="ChEBI" id="CHEBI:143553"/>
        <dbReference type="ChEBI" id="CHEBI:145694"/>
    </reaction>
</comment>
<dbReference type="GO" id="GO:0006281">
    <property type="term" value="P:DNA repair"/>
    <property type="evidence" value="ECO:0007669"/>
    <property type="project" value="UniProtKB-KW"/>
</dbReference>
<dbReference type="CDD" id="cd00564">
    <property type="entry name" value="TMP_TenI"/>
    <property type="match status" value="1"/>
</dbReference>
<dbReference type="PRINTS" id="PR00502">
    <property type="entry name" value="NUDIXFAMILY"/>
</dbReference>
<evidence type="ECO:0000313" key="21">
    <source>
        <dbReference type="EMBL" id="PWE13786.1"/>
    </source>
</evidence>
<gene>
    <name evidence="21" type="ORF">DF183_11460</name>
</gene>
<proteinExistence type="inferred from homology"/>
<comment type="similarity">
    <text evidence="2 19">Belongs to the Nudix hydrolase family.</text>
</comment>
<evidence type="ECO:0000256" key="12">
    <source>
        <dbReference type="ARBA" id="ARBA00038905"/>
    </source>
</evidence>
<dbReference type="PROSITE" id="PS51462">
    <property type="entry name" value="NUDIX"/>
    <property type="match status" value="1"/>
</dbReference>
<dbReference type="GO" id="GO:0009228">
    <property type="term" value="P:thiamine biosynthetic process"/>
    <property type="evidence" value="ECO:0007669"/>
    <property type="project" value="UniProtKB-KW"/>
</dbReference>
<dbReference type="InterPro" id="IPR036206">
    <property type="entry name" value="ThiamineP_synth_sf"/>
</dbReference>
<dbReference type="GO" id="GO:0046872">
    <property type="term" value="F:metal ion binding"/>
    <property type="evidence" value="ECO:0007669"/>
    <property type="project" value="UniProtKB-KW"/>
</dbReference>
<dbReference type="InterPro" id="IPR020084">
    <property type="entry name" value="NUDIX_hydrolase_CS"/>
</dbReference>
<keyword evidence="3" id="KW-0515">Mutator protein</keyword>
<keyword evidence="6" id="KW-0227">DNA damage</keyword>
<comment type="cofactor">
    <cofactor evidence="1 18">
        <name>Mg(2+)</name>
        <dbReference type="ChEBI" id="CHEBI:18420"/>
    </cofactor>
</comment>
<keyword evidence="5 18" id="KW-0479">Metal-binding</keyword>
<dbReference type="InterPro" id="IPR020476">
    <property type="entry name" value="Nudix_hydrolase"/>
</dbReference>
<feature type="binding site" evidence="18">
    <location>
        <position position="59"/>
    </location>
    <ligand>
        <name>Mg(2+)</name>
        <dbReference type="ChEBI" id="CHEBI:18420"/>
    </ligand>
</feature>
<dbReference type="InterPro" id="IPR013785">
    <property type="entry name" value="Aldolase_TIM"/>
</dbReference>
<feature type="binding site" evidence="18">
    <location>
        <position position="39"/>
    </location>
    <ligand>
        <name>Mg(2+)</name>
        <dbReference type="ChEBI" id="CHEBI:18420"/>
    </ligand>
</feature>
<evidence type="ECO:0000256" key="18">
    <source>
        <dbReference type="PIRSR" id="PIRSR603561-2"/>
    </source>
</evidence>